<accession>A0A8S0WK51</accession>
<dbReference type="AlphaFoldDB" id="A0A8S0WK51"/>
<feature type="domain" description="Lipoxygenase" evidence="5">
    <location>
        <begin position="57"/>
        <end position="657"/>
    </location>
</feature>
<evidence type="ECO:0000313" key="6">
    <source>
        <dbReference type="EMBL" id="CAA7259312.1"/>
    </source>
</evidence>
<protein>
    <recommendedName>
        <fullName evidence="1">Manganese lipoxygenase</fullName>
    </recommendedName>
</protein>
<evidence type="ECO:0000256" key="1">
    <source>
        <dbReference type="ARBA" id="ARBA00021175"/>
    </source>
</evidence>
<keyword evidence="2" id="KW-0479">Metal-binding</keyword>
<dbReference type="Gene3D" id="3.10.450.60">
    <property type="match status" value="1"/>
</dbReference>
<evidence type="ECO:0000259" key="5">
    <source>
        <dbReference type="PROSITE" id="PS51393"/>
    </source>
</evidence>
<dbReference type="Proteomes" id="UP000467700">
    <property type="component" value="Unassembled WGS sequence"/>
</dbReference>
<dbReference type="PROSITE" id="PS51393">
    <property type="entry name" value="LIPOXYGENASE_3"/>
    <property type="match status" value="1"/>
</dbReference>
<organism evidence="6 7">
    <name type="scientific">Cyclocybe aegerita</name>
    <name type="common">Black poplar mushroom</name>
    <name type="synonym">Agrocybe aegerita</name>
    <dbReference type="NCBI Taxonomy" id="1973307"/>
    <lineage>
        <taxon>Eukaryota</taxon>
        <taxon>Fungi</taxon>
        <taxon>Dikarya</taxon>
        <taxon>Basidiomycota</taxon>
        <taxon>Agaricomycotina</taxon>
        <taxon>Agaricomycetes</taxon>
        <taxon>Agaricomycetidae</taxon>
        <taxon>Agaricales</taxon>
        <taxon>Agaricineae</taxon>
        <taxon>Bolbitiaceae</taxon>
        <taxon>Cyclocybe</taxon>
    </lineage>
</organism>
<dbReference type="GO" id="GO:0016702">
    <property type="term" value="F:oxidoreductase activity, acting on single donors with incorporation of molecular oxygen, incorporation of two atoms of oxygen"/>
    <property type="evidence" value="ECO:0007669"/>
    <property type="project" value="InterPro"/>
</dbReference>
<evidence type="ECO:0000313" key="7">
    <source>
        <dbReference type="Proteomes" id="UP000467700"/>
    </source>
</evidence>
<dbReference type="EMBL" id="CACVBS010000024">
    <property type="protein sequence ID" value="CAA7259312.1"/>
    <property type="molecule type" value="Genomic_DNA"/>
</dbReference>
<dbReference type="GO" id="GO:0043651">
    <property type="term" value="P:linoleic acid metabolic process"/>
    <property type="evidence" value="ECO:0007669"/>
    <property type="project" value="UniProtKB-ARBA"/>
</dbReference>
<dbReference type="InterPro" id="IPR036226">
    <property type="entry name" value="LipOase_C_sf"/>
</dbReference>
<name>A0A8S0WK51_CYCAE</name>
<sequence length="657" mass="73855">MANTSSSLYPQQHKQAVRFPYLRKPSVPSTYHEALGLAVESFKDVKNKIDWVFDIAGYQSSLRPCHHKDKSDEENLKSKRNLYQWETCGNFPPHLKNLPVPDRAEQLFIFDFKRMYDTLQAAFPLVPDVDFFENLAPSAEGATMKYLENRNRFLHNWTSHNMYAAENIGLREDWYTDAVFAQQQFTGVNPTTITCATSEWIDAFLQAASQQENGAMERQIRECPPASLYMQDNSSLRAAAGKEPAEEITSTYGNLSGTHPRFGCASVVLFQLFPSGKLHPLAIVLDYKGSIDASTSVTIFNRRLHPEHSAVDEKTDWPWRYAKMCAQVSDWAVHEFVVHLVNTHLLEEAIIVGAQRSFPDSHILITLLKPHWNTTLSLNALARELMVPQMISKNTGFKLPELYEVCRNAYKSFDFTGSYVPADLKRRGFPLAQLDDPLGPFHNYAYARNIIKIWDVLRRFVATVLSARYPNGDADVVADEYVSAFCAEMQSAQGGGMSTFPTITTLDGLIDMVTMCIHIAAPQHSAVNYLQQYYLTFVPNKPAALYSPLPTSLEELQKFGEADVSNALPLKLHSAWLLMAQIPYLLSAEVESEDNIVTYADTVASSRDAVLAQAGKALRADLTVLSKVLREHSRDMDDQTKKYDVLDPIAVASSIVI</sequence>
<evidence type="ECO:0000256" key="2">
    <source>
        <dbReference type="ARBA" id="ARBA00022723"/>
    </source>
</evidence>
<proteinExistence type="predicted"/>
<dbReference type="GO" id="GO:0046872">
    <property type="term" value="F:metal ion binding"/>
    <property type="evidence" value="ECO:0007669"/>
    <property type="project" value="UniProtKB-KW"/>
</dbReference>
<reference evidence="6 7" key="1">
    <citation type="submission" date="2020-01" db="EMBL/GenBank/DDBJ databases">
        <authorList>
            <person name="Gupta K D."/>
        </authorList>
    </citation>
    <scope>NUCLEOTIDE SEQUENCE [LARGE SCALE GENOMIC DNA]</scope>
</reference>
<dbReference type="SUPFAM" id="SSF48484">
    <property type="entry name" value="Lipoxigenase"/>
    <property type="match status" value="1"/>
</dbReference>
<dbReference type="GO" id="GO:0034440">
    <property type="term" value="P:lipid oxidation"/>
    <property type="evidence" value="ECO:0007669"/>
    <property type="project" value="InterPro"/>
</dbReference>
<evidence type="ECO:0000256" key="4">
    <source>
        <dbReference type="ARBA" id="ARBA00023002"/>
    </source>
</evidence>
<keyword evidence="4" id="KW-0560">Oxidoreductase</keyword>
<evidence type="ECO:0000256" key="3">
    <source>
        <dbReference type="ARBA" id="ARBA00022964"/>
    </source>
</evidence>
<dbReference type="PANTHER" id="PTHR11771">
    <property type="entry name" value="LIPOXYGENASE"/>
    <property type="match status" value="1"/>
</dbReference>
<keyword evidence="3" id="KW-0223">Dioxygenase</keyword>
<dbReference type="InterPro" id="IPR013819">
    <property type="entry name" value="LipOase_C"/>
</dbReference>
<gene>
    <name evidence="6" type="ORF">AAE3_LOCUS1805</name>
</gene>
<dbReference type="Gene3D" id="1.20.245.10">
    <property type="entry name" value="Lipoxygenase-1, Domain 5"/>
    <property type="match status" value="1"/>
</dbReference>
<comment type="caution">
    <text evidence="6">The sequence shown here is derived from an EMBL/GenBank/DDBJ whole genome shotgun (WGS) entry which is preliminary data.</text>
</comment>
<dbReference type="InterPro" id="IPR000907">
    <property type="entry name" value="LipOase"/>
</dbReference>
<dbReference type="Pfam" id="PF00305">
    <property type="entry name" value="Lipoxygenase"/>
    <property type="match status" value="1"/>
</dbReference>
<dbReference type="OrthoDB" id="407298at2759"/>
<keyword evidence="7" id="KW-1185">Reference proteome</keyword>